<keyword evidence="2" id="KW-1185">Reference proteome</keyword>
<dbReference type="Pfam" id="PF15943">
    <property type="entry name" value="YdaS_toxin"/>
    <property type="match status" value="1"/>
</dbReference>
<dbReference type="Proteomes" id="UP001217610">
    <property type="component" value="Unassembled WGS sequence"/>
</dbReference>
<proteinExistence type="predicted"/>
<name>A0ABT5Q733_9PSED</name>
<gene>
    <name evidence="1" type="ORF">M5G25_17150</name>
</gene>
<evidence type="ECO:0000313" key="1">
    <source>
        <dbReference type="EMBL" id="MDD1150017.1"/>
    </source>
</evidence>
<accession>A0ABT5Q733</accession>
<evidence type="ECO:0000313" key="2">
    <source>
        <dbReference type="Proteomes" id="UP001217610"/>
    </source>
</evidence>
<dbReference type="EMBL" id="JAMDGR010000014">
    <property type="protein sequence ID" value="MDD1150017.1"/>
    <property type="molecule type" value="Genomic_DNA"/>
</dbReference>
<sequence>MIAYGHKTASAEIAARTESVTNGKVTRQALRPDDWKQIWPELSVA</sequence>
<dbReference type="InterPro" id="IPR010982">
    <property type="entry name" value="Lambda_DNA-bd_dom_sf"/>
</dbReference>
<comment type="caution">
    <text evidence="1">The sequence shown here is derived from an EMBL/GenBank/DDBJ whole genome shotgun (WGS) entry which is preliminary data.</text>
</comment>
<reference evidence="1 2" key="1">
    <citation type="submission" date="2022-05" db="EMBL/GenBank/DDBJ databases">
        <title>Novel Pseudomonas spp. Isolated from a Rainbow Trout Aquaculture Facility.</title>
        <authorList>
            <person name="Testerman T."/>
            <person name="Graf J."/>
        </authorList>
    </citation>
    <scope>NUCLEOTIDE SEQUENCE [LARGE SCALE GENOMIC DNA]</scope>
    <source>
        <strain evidence="1 2">ID357</strain>
    </source>
</reference>
<dbReference type="InterPro" id="IPR031856">
    <property type="entry name" value="YdaS_toxin-like"/>
</dbReference>
<dbReference type="Gene3D" id="1.10.260.40">
    <property type="entry name" value="lambda repressor-like DNA-binding domains"/>
    <property type="match status" value="1"/>
</dbReference>
<protein>
    <submittedName>
        <fullName evidence="1">Helix-turn-helix domain-containing protein</fullName>
    </submittedName>
</protein>
<organism evidence="1 2">
    <name type="scientific">Pseudomonas idahonensis</name>
    <dbReference type="NCBI Taxonomy" id="2942628"/>
    <lineage>
        <taxon>Bacteria</taxon>
        <taxon>Pseudomonadati</taxon>
        <taxon>Pseudomonadota</taxon>
        <taxon>Gammaproteobacteria</taxon>
        <taxon>Pseudomonadales</taxon>
        <taxon>Pseudomonadaceae</taxon>
        <taxon>Pseudomonas</taxon>
    </lineage>
</organism>